<comment type="caution">
    <text evidence="1">The sequence shown here is derived from an EMBL/GenBank/DDBJ whole genome shotgun (WGS) entry which is preliminary data.</text>
</comment>
<protein>
    <submittedName>
        <fullName evidence="1">Uncharacterized protein</fullName>
    </submittedName>
</protein>
<dbReference type="Proteomes" id="UP000607653">
    <property type="component" value="Unassembled WGS sequence"/>
</dbReference>
<keyword evidence="2" id="KW-1185">Reference proteome</keyword>
<gene>
    <name evidence="1" type="ORF">HUJ06_002145</name>
</gene>
<sequence>MLTQESNGSILLFSDSSLLIDFNGCYLWLPSSSISL</sequence>
<accession>A0A822ZKE5</accession>
<evidence type="ECO:0000313" key="2">
    <source>
        <dbReference type="Proteomes" id="UP000607653"/>
    </source>
</evidence>
<evidence type="ECO:0000313" key="1">
    <source>
        <dbReference type="EMBL" id="DAD43915.1"/>
    </source>
</evidence>
<reference evidence="1 2" key="1">
    <citation type="journal article" date="2020" name="Mol. Biol. Evol.">
        <title>Distinct Expression and Methylation Patterns for Genes with Different Fates following a Single Whole-Genome Duplication in Flowering Plants.</title>
        <authorList>
            <person name="Shi T."/>
            <person name="Rahmani R.S."/>
            <person name="Gugger P.F."/>
            <person name="Wang M."/>
            <person name="Li H."/>
            <person name="Zhang Y."/>
            <person name="Li Z."/>
            <person name="Wang Q."/>
            <person name="Van de Peer Y."/>
            <person name="Marchal K."/>
            <person name="Chen J."/>
        </authorList>
    </citation>
    <scope>NUCLEOTIDE SEQUENCE [LARGE SCALE GENOMIC DNA]</scope>
    <source>
        <tissue evidence="1">Leaf</tissue>
    </source>
</reference>
<dbReference type="EMBL" id="DUZY01000006">
    <property type="protein sequence ID" value="DAD43915.1"/>
    <property type="molecule type" value="Genomic_DNA"/>
</dbReference>
<proteinExistence type="predicted"/>
<organism evidence="1 2">
    <name type="scientific">Nelumbo nucifera</name>
    <name type="common">Sacred lotus</name>
    <dbReference type="NCBI Taxonomy" id="4432"/>
    <lineage>
        <taxon>Eukaryota</taxon>
        <taxon>Viridiplantae</taxon>
        <taxon>Streptophyta</taxon>
        <taxon>Embryophyta</taxon>
        <taxon>Tracheophyta</taxon>
        <taxon>Spermatophyta</taxon>
        <taxon>Magnoliopsida</taxon>
        <taxon>Proteales</taxon>
        <taxon>Nelumbonaceae</taxon>
        <taxon>Nelumbo</taxon>
    </lineage>
</organism>
<name>A0A822ZKE5_NELNU</name>
<dbReference type="AlphaFoldDB" id="A0A822ZKE5"/>